<evidence type="ECO:0000256" key="2">
    <source>
        <dbReference type="ARBA" id="ARBA00023012"/>
    </source>
</evidence>
<evidence type="ECO:0000256" key="4">
    <source>
        <dbReference type="ARBA" id="ARBA00023125"/>
    </source>
</evidence>
<comment type="caution">
    <text evidence="8">The sequence shown here is derived from an EMBL/GenBank/DDBJ whole genome shotgun (WGS) entry which is preliminary data.</text>
</comment>
<keyword evidence="6" id="KW-0597">Phosphoprotein</keyword>
<evidence type="ECO:0000256" key="3">
    <source>
        <dbReference type="ARBA" id="ARBA00023015"/>
    </source>
</evidence>
<dbReference type="Proteomes" id="UP001596113">
    <property type="component" value="Unassembled WGS sequence"/>
</dbReference>
<proteinExistence type="inferred from homology"/>
<keyword evidence="5" id="KW-0804">Transcription</keyword>
<keyword evidence="4" id="KW-0238">DNA-binding</keyword>
<dbReference type="InterPro" id="IPR051677">
    <property type="entry name" value="AfsR-DnrI-RedD_regulator"/>
</dbReference>
<dbReference type="InterPro" id="IPR036388">
    <property type="entry name" value="WH-like_DNA-bd_sf"/>
</dbReference>
<dbReference type="InterPro" id="IPR016032">
    <property type="entry name" value="Sig_transdc_resp-reg_C-effctor"/>
</dbReference>
<dbReference type="InterPro" id="IPR011990">
    <property type="entry name" value="TPR-like_helical_dom_sf"/>
</dbReference>
<dbReference type="PANTHER" id="PTHR35807:SF1">
    <property type="entry name" value="TRANSCRIPTIONAL REGULATOR REDD"/>
    <property type="match status" value="1"/>
</dbReference>
<keyword evidence="3" id="KW-0805">Transcription regulation</keyword>
<evidence type="ECO:0000259" key="7">
    <source>
        <dbReference type="PROSITE" id="PS50110"/>
    </source>
</evidence>
<evidence type="ECO:0000256" key="6">
    <source>
        <dbReference type="PROSITE-ProRule" id="PRU00169"/>
    </source>
</evidence>
<sequence length="379" mass="42748">MKPYKAIIVDDEKPVLQLMKHVIGRNGRYDVEATYHNPLEAAEAVAAISPDVAFLDIEMPKLSGLELARLIAASSPHTRIVFSTAYRQYALDAFDVNAVDYILKPVTPAAIQRVTERLDQLQPATALGPDAGTVVPENGEAGARSRVNVIRCFGAFEVRSADDELIRWPTRKTEELFAYLLCHPDREISKWRIVDAIWPEMDEERSMNNLYNTVYRLKKVLKDHGIGMDVLKTQDGYALDTGGVGYDLVAFHKLGQNVTASATASSYALEEKACAVYRGSLLEMKDYSWKMPLAEAYGRQYEALIWRIVMRSVEDQDWRGAEMQLISYLAIEPLNERMNGLLVNVYENSGQEEKARKHDRKYAETYQSEFGVEPSAGLR</sequence>
<dbReference type="Pfam" id="PF00486">
    <property type="entry name" value="Trans_reg_C"/>
    <property type="match status" value="1"/>
</dbReference>
<keyword evidence="9" id="KW-1185">Reference proteome</keyword>
<dbReference type="Gene3D" id="1.25.40.10">
    <property type="entry name" value="Tetratricopeptide repeat domain"/>
    <property type="match status" value="1"/>
</dbReference>
<dbReference type="Gene3D" id="1.10.10.10">
    <property type="entry name" value="Winged helix-like DNA-binding domain superfamily/Winged helix DNA-binding domain"/>
    <property type="match status" value="1"/>
</dbReference>
<keyword evidence="2" id="KW-0902">Two-component regulatory system</keyword>
<evidence type="ECO:0000313" key="8">
    <source>
        <dbReference type="EMBL" id="MFC5402515.1"/>
    </source>
</evidence>
<accession>A0ABW0HQM5</accession>
<dbReference type="InterPro" id="IPR001867">
    <property type="entry name" value="OmpR/PhoB-type_DNA-bd"/>
</dbReference>
<dbReference type="SMART" id="SM00862">
    <property type="entry name" value="Trans_reg_C"/>
    <property type="match status" value="1"/>
</dbReference>
<dbReference type="Pfam" id="PF00072">
    <property type="entry name" value="Response_reg"/>
    <property type="match status" value="1"/>
</dbReference>
<evidence type="ECO:0000256" key="1">
    <source>
        <dbReference type="ARBA" id="ARBA00005820"/>
    </source>
</evidence>
<name>A0ABW0HQM5_9BACL</name>
<dbReference type="PANTHER" id="PTHR35807">
    <property type="entry name" value="TRANSCRIPTIONAL REGULATOR REDD-RELATED"/>
    <property type="match status" value="1"/>
</dbReference>
<organism evidence="8 9">
    <name type="scientific">Cohnella soli</name>
    <dbReference type="NCBI Taxonomy" id="425005"/>
    <lineage>
        <taxon>Bacteria</taxon>
        <taxon>Bacillati</taxon>
        <taxon>Bacillota</taxon>
        <taxon>Bacilli</taxon>
        <taxon>Bacillales</taxon>
        <taxon>Paenibacillaceae</taxon>
        <taxon>Cohnella</taxon>
    </lineage>
</organism>
<dbReference type="SMART" id="SM00448">
    <property type="entry name" value="REC"/>
    <property type="match status" value="1"/>
</dbReference>
<protein>
    <submittedName>
        <fullName evidence="8">Response regulator</fullName>
    </submittedName>
</protein>
<evidence type="ECO:0000313" key="9">
    <source>
        <dbReference type="Proteomes" id="UP001596113"/>
    </source>
</evidence>
<dbReference type="InterPro" id="IPR001789">
    <property type="entry name" value="Sig_transdc_resp-reg_receiver"/>
</dbReference>
<dbReference type="SUPFAM" id="SSF52172">
    <property type="entry name" value="CheY-like"/>
    <property type="match status" value="1"/>
</dbReference>
<reference evidence="9" key="1">
    <citation type="journal article" date="2019" name="Int. J. Syst. Evol. Microbiol.">
        <title>The Global Catalogue of Microorganisms (GCM) 10K type strain sequencing project: providing services to taxonomists for standard genome sequencing and annotation.</title>
        <authorList>
            <consortium name="The Broad Institute Genomics Platform"/>
            <consortium name="The Broad Institute Genome Sequencing Center for Infectious Disease"/>
            <person name="Wu L."/>
            <person name="Ma J."/>
        </authorList>
    </citation>
    <scope>NUCLEOTIDE SEQUENCE [LARGE SCALE GENOMIC DNA]</scope>
    <source>
        <strain evidence="9">CGMCC 1.18575</strain>
    </source>
</reference>
<dbReference type="SMART" id="SM01043">
    <property type="entry name" value="BTAD"/>
    <property type="match status" value="1"/>
</dbReference>
<dbReference type="Gene3D" id="3.40.50.2300">
    <property type="match status" value="1"/>
</dbReference>
<dbReference type="InterPro" id="IPR005158">
    <property type="entry name" value="BTAD"/>
</dbReference>
<gene>
    <name evidence="8" type="ORF">ACFPOF_07170</name>
</gene>
<feature type="modified residue" description="4-aspartylphosphate" evidence="6">
    <location>
        <position position="56"/>
    </location>
</feature>
<evidence type="ECO:0000256" key="5">
    <source>
        <dbReference type="ARBA" id="ARBA00023163"/>
    </source>
</evidence>
<dbReference type="RefSeq" id="WP_378131033.1">
    <property type="nucleotide sequence ID" value="NZ_JBHSMI010000013.1"/>
</dbReference>
<dbReference type="InterPro" id="IPR011006">
    <property type="entry name" value="CheY-like_superfamily"/>
</dbReference>
<comment type="similarity">
    <text evidence="1">Belongs to the AfsR/DnrI/RedD regulatory family.</text>
</comment>
<dbReference type="Pfam" id="PF03704">
    <property type="entry name" value="BTAD"/>
    <property type="match status" value="1"/>
</dbReference>
<dbReference type="SUPFAM" id="SSF46894">
    <property type="entry name" value="C-terminal effector domain of the bipartite response regulators"/>
    <property type="match status" value="1"/>
</dbReference>
<feature type="domain" description="Response regulatory" evidence="7">
    <location>
        <begin position="5"/>
        <end position="119"/>
    </location>
</feature>
<dbReference type="EMBL" id="JBHSMI010000013">
    <property type="protein sequence ID" value="MFC5402515.1"/>
    <property type="molecule type" value="Genomic_DNA"/>
</dbReference>
<dbReference type="PROSITE" id="PS50110">
    <property type="entry name" value="RESPONSE_REGULATORY"/>
    <property type="match status" value="1"/>
</dbReference>
<dbReference type="SUPFAM" id="SSF48452">
    <property type="entry name" value="TPR-like"/>
    <property type="match status" value="1"/>
</dbReference>